<dbReference type="InterPro" id="IPR017972">
    <property type="entry name" value="Cyt_P450_CS"/>
</dbReference>
<comment type="similarity">
    <text evidence="1 2">Belongs to the cytochrome P450 family.</text>
</comment>
<dbReference type="SUPFAM" id="SSF48264">
    <property type="entry name" value="Cytochrome P450"/>
    <property type="match status" value="1"/>
</dbReference>
<proteinExistence type="inferred from homology"/>
<comment type="caution">
    <text evidence="4">The sequence shown here is derived from an EMBL/GenBank/DDBJ whole genome shotgun (WGS) entry which is preliminary data.</text>
</comment>
<name>A0ABV2VQY5_9ACTN</name>
<evidence type="ECO:0000256" key="1">
    <source>
        <dbReference type="ARBA" id="ARBA00010617"/>
    </source>
</evidence>
<dbReference type="Proteomes" id="UP001550348">
    <property type="component" value="Unassembled WGS sequence"/>
</dbReference>
<keyword evidence="2" id="KW-0349">Heme</keyword>
<protein>
    <submittedName>
        <fullName evidence="4">Cytochrome P450</fullName>
    </submittedName>
</protein>
<sequence>MSWPMIPPAPDTPACAAPLPVDGGWVVTRHADVVAVLTDPRYVVPVAPGGPPGTLAWLRGTVSRFSAPDRHPGRRALGVAALRDLDPAELREAAARLTGETLDRLVAVRADATGVGAGERGRSGAGHAETRVEVMGRLAQRVPVEVLAARLGLADPAAAVPAVTAVAAAYHPGADPAAVARADRAVGALLAMSPPAPAEAAANRIGLLVQAADATAGLIGAAVRHGLAAPPALDTADLLAEVLRLDPPVRATRRVATGALRLAGREIGPDATLLLRFDSANRDPAVHADPDRFHPGGPDHAGRPAGPGPGGHLALAHRPVPALTFGAGPRGCPGEQHALALAAGVVEVLRGRCRPAAAPVHYAPHPTLRVPTSLEVMFR</sequence>
<evidence type="ECO:0000256" key="3">
    <source>
        <dbReference type="SAM" id="MobiDB-lite"/>
    </source>
</evidence>
<dbReference type="PANTHER" id="PTHR46696:SF1">
    <property type="entry name" value="CYTOCHROME P450 YJIB-RELATED"/>
    <property type="match status" value="1"/>
</dbReference>
<dbReference type="InterPro" id="IPR002397">
    <property type="entry name" value="Cyt_P450_B"/>
</dbReference>
<keyword evidence="2" id="KW-0560">Oxidoreductase</keyword>
<reference evidence="4 5" key="1">
    <citation type="submission" date="2024-06" db="EMBL/GenBank/DDBJ databases">
        <title>The Natural Products Discovery Center: Release of the First 8490 Sequenced Strains for Exploring Actinobacteria Biosynthetic Diversity.</title>
        <authorList>
            <person name="Kalkreuter E."/>
            <person name="Kautsar S.A."/>
            <person name="Yang D."/>
            <person name="Bader C.D."/>
            <person name="Teijaro C.N."/>
            <person name="Fluegel L."/>
            <person name="Davis C.M."/>
            <person name="Simpson J.R."/>
            <person name="Lauterbach L."/>
            <person name="Steele A.D."/>
            <person name="Gui C."/>
            <person name="Meng S."/>
            <person name="Li G."/>
            <person name="Viehrig K."/>
            <person name="Ye F."/>
            <person name="Su P."/>
            <person name="Kiefer A.F."/>
            <person name="Nichols A."/>
            <person name="Cepeda A.J."/>
            <person name="Yan W."/>
            <person name="Fan B."/>
            <person name="Jiang Y."/>
            <person name="Adhikari A."/>
            <person name="Zheng C.-J."/>
            <person name="Schuster L."/>
            <person name="Cowan T.M."/>
            <person name="Smanski M.J."/>
            <person name="Chevrette M.G."/>
            <person name="De Carvalho L.P.S."/>
            <person name="Shen B."/>
        </authorList>
    </citation>
    <scope>NUCLEOTIDE SEQUENCE [LARGE SCALE GENOMIC DNA]</scope>
    <source>
        <strain evidence="4 5">NPDC006286</strain>
    </source>
</reference>
<evidence type="ECO:0000313" key="4">
    <source>
        <dbReference type="EMBL" id="MEU0155211.1"/>
    </source>
</evidence>
<keyword evidence="2" id="KW-0408">Iron</keyword>
<dbReference type="InterPro" id="IPR036396">
    <property type="entry name" value="Cyt_P450_sf"/>
</dbReference>
<dbReference type="PANTHER" id="PTHR46696">
    <property type="entry name" value="P450, PUTATIVE (EUROFUNG)-RELATED"/>
    <property type="match status" value="1"/>
</dbReference>
<keyword evidence="2" id="KW-0479">Metal-binding</keyword>
<dbReference type="Gene3D" id="1.10.630.10">
    <property type="entry name" value="Cytochrome P450"/>
    <property type="match status" value="1"/>
</dbReference>
<gene>
    <name evidence="4" type="ORF">ABZ071_25540</name>
</gene>
<keyword evidence="5" id="KW-1185">Reference proteome</keyword>
<evidence type="ECO:0000256" key="2">
    <source>
        <dbReference type="RuleBase" id="RU000461"/>
    </source>
</evidence>
<dbReference type="RefSeq" id="WP_355666825.1">
    <property type="nucleotide sequence ID" value="NZ_JBEXRX010000098.1"/>
</dbReference>
<dbReference type="PROSITE" id="PS00086">
    <property type="entry name" value="CYTOCHROME_P450"/>
    <property type="match status" value="1"/>
</dbReference>
<feature type="region of interest" description="Disordered" evidence="3">
    <location>
        <begin position="285"/>
        <end position="310"/>
    </location>
</feature>
<dbReference type="Pfam" id="PF00067">
    <property type="entry name" value="p450"/>
    <property type="match status" value="1"/>
</dbReference>
<keyword evidence="2" id="KW-0503">Monooxygenase</keyword>
<accession>A0ABV2VQY5</accession>
<dbReference type="EMBL" id="JBEXRX010000098">
    <property type="protein sequence ID" value="MEU0155211.1"/>
    <property type="molecule type" value="Genomic_DNA"/>
</dbReference>
<feature type="compositionally biased region" description="Basic and acidic residues" evidence="3">
    <location>
        <begin position="285"/>
        <end position="294"/>
    </location>
</feature>
<organism evidence="4 5">
    <name type="scientific">Micromonospora fulviviridis</name>
    <dbReference type="NCBI Taxonomy" id="47860"/>
    <lineage>
        <taxon>Bacteria</taxon>
        <taxon>Bacillati</taxon>
        <taxon>Actinomycetota</taxon>
        <taxon>Actinomycetes</taxon>
        <taxon>Micromonosporales</taxon>
        <taxon>Micromonosporaceae</taxon>
        <taxon>Micromonospora</taxon>
    </lineage>
</organism>
<dbReference type="InterPro" id="IPR001128">
    <property type="entry name" value="Cyt_P450"/>
</dbReference>
<dbReference type="PRINTS" id="PR00359">
    <property type="entry name" value="BP450"/>
</dbReference>
<evidence type="ECO:0000313" key="5">
    <source>
        <dbReference type="Proteomes" id="UP001550348"/>
    </source>
</evidence>